<evidence type="ECO:0000313" key="3">
    <source>
        <dbReference type="Proteomes" id="UP000190061"/>
    </source>
</evidence>
<reference evidence="2 3" key="1">
    <citation type="submission" date="2017-02" db="EMBL/GenBank/DDBJ databases">
        <authorList>
            <person name="Peterson S.W."/>
        </authorList>
    </citation>
    <scope>NUCLEOTIDE SEQUENCE [LARGE SCALE GENOMIC DNA]</scope>
    <source>
        <strain evidence="2 3">DSM 21749</strain>
    </source>
</reference>
<dbReference type="PANTHER" id="PTHR43236">
    <property type="entry name" value="ANTITOXIN HIGA1"/>
    <property type="match status" value="1"/>
</dbReference>
<organism evidence="2 3">
    <name type="scientific">Lysobacter spongiicola DSM 21749</name>
    <dbReference type="NCBI Taxonomy" id="1122188"/>
    <lineage>
        <taxon>Bacteria</taxon>
        <taxon>Pseudomonadati</taxon>
        <taxon>Pseudomonadota</taxon>
        <taxon>Gammaproteobacteria</taxon>
        <taxon>Lysobacterales</taxon>
        <taxon>Lysobacteraceae</taxon>
        <taxon>Novilysobacter</taxon>
    </lineage>
</organism>
<name>A0A1T4RYQ1_9GAMM</name>
<dbReference type="STRING" id="1122188.SAMN02745674_02444"/>
<dbReference type="Pfam" id="PF06114">
    <property type="entry name" value="Peptidase_M78"/>
    <property type="match status" value="1"/>
</dbReference>
<dbReference type="InterPro" id="IPR052345">
    <property type="entry name" value="Rad_response_metalloprotease"/>
</dbReference>
<evidence type="ECO:0000259" key="1">
    <source>
        <dbReference type="Pfam" id="PF06114"/>
    </source>
</evidence>
<sequence>MKKPMVEANRLSKLLNHVLADAERFPVDVQSLALEYSAQCFPEEPIVKIEEVDICGFEGVLTRHPTKSKWKIGYHNNLRSEGRIRFTLAHEFGHYLLHRALKSSFECTQQDMHQWDGSEQEIEVAADTFASYLLMPLDDFRLQLGTQPISIDLLMHLSSRYGVSPMAAALKWAEIERKRMVVVAARDGFVLWAKSSPSAFRSGVYLASRKQRIEVPARSLLNEALASDEARTGTLPANRWFAREPAGMMITEHVHVCRGYYPYVLGLLVLPDAAPRWEEPDGELLVPVHRVLLERLQT</sequence>
<dbReference type="AlphaFoldDB" id="A0A1T4RYQ1"/>
<gene>
    <name evidence="2" type="ORF">SAMN02745674_02444</name>
</gene>
<keyword evidence="3" id="KW-1185">Reference proteome</keyword>
<dbReference type="EMBL" id="FUXP01000012">
    <property type="protein sequence ID" value="SKA21047.1"/>
    <property type="molecule type" value="Genomic_DNA"/>
</dbReference>
<evidence type="ECO:0000313" key="2">
    <source>
        <dbReference type="EMBL" id="SKA21047.1"/>
    </source>
</evidence>
<dbReference type="RefSeq" id="WP_078758991.1">
    <property type="nucleotide sequence ID" value="NZ_FUXP01000012.1"/>
</dbReference>
<dbReference type="Gene3D" id="1.10.10.2910">
    <property type="match status" value="1"/>
</dbReference>
<dbReference type="OrthoDB" id="9796786at2"/>
<accession>A0A1T4RYQ1</accession>
<dbReference type="InterPro" id="IPR010359">
    <property type="entry name" value="IrrE_HExxH"/>
</dbReference>
<dbReference type="PANTHER" id="PTHR43236:SF2">
    <property type="entry name" value="BLL0069 PROTEIN"/>
    <property type="match status" value="1"/>
</dbReference>
<proteinExistence type="predicted"/>
<feature type="domain" description="IrrE N-terminal-like" evidence="1">
    <location>
        <begin position="69"/>
        <end position="171"/>
    </location>
</feature>
<protein>
    <recommendedName>
        <fullName evidence="1">IrrE N-terminal-like domain-containing protein</fullName>
    </recommendedName>
</protein>
<dbReference type="Proteomes" id="UP000190061">
    <property type="component" value="Unassembled WGS sequence"/>
</dbReference>